<sequence>MSDNPALSAAVAAGRLLPIYILDDKNAGNYRMGGASRWWLHHSLNALNSSLGGKLRVYCGDAAEILPKLAQETGARTVTWNRCYEPWRVQRDKKILAELKQSGIEAISMNGSLLREPWDVRKADGTPYRVFTPYFRKGYLERPVPEKPLSSPEKIMFFDGDTIESTAAISDLGLLPSNWDLKKPTVWKPGEKGAQDRLHHFLDNGLEGYNKGRNYPAAENCSYLSPHLHFGEISPRQVSYALPFREQSVQCEEDLRQFRMELVWREFSHSLLYFSPELPHKNLQEKFDSFSWRKDPADLQAWQKGQTGIPIVDAGMRELWQTGFMHNRVRMVAASFLVKNLMIDWREGARWFWDCLIDADLANNSASWQWVAGCGADAAPFFRIFNPATQGTRFDPQGDYTRKYVPELAALPDKWLFNPWDAPQTVLKEANVTLGETYPHPIVDLKISRQRALDAYAALKSADRATETS</sequence>
<comment type="cofactor">
    <cofactor evidence="1">
        <name>(6R)-5,10-methylene-5,6,7,8-tetrahydrofolate</name>
        <dbReference type="ChEBI" id="CHEBI:15636"/>
    </cofactor>
</comment>
<dbReference type="InterPro" id="IPR014729">
    <property type="entry name" value="Rossmann-like_a/b/a_fold"/>
</dbReference>
<dbReference type="InterPro" id="IPR018394">
    <property type="entry name" value="DNA_photolyase_1_CS_C"/>
</dbReference>
<dbReference type="Gene3D" id="1.25.40.80">
    <property type="match status" value="1"/>
</dbReference>
<keyword evidence="4 6" id="KW-0274">FAD</keyword>
<protein>
    <submittedName>
        <fullName evidence="8">Deoxyribodipyrimidine photo-lyase</fullName>
    </submittedName>
</protein>
<evidence type="ECO:0000256" key="3">
    <source>
        <dbReference type="ARBA" id="ARBA00022630"/>
    </source>
</evidence>
<dbReference type="Proteomes" id="UP000664761">
    <property type="component" value="Unassembled WGS sequence"/>
</dbReference>
<dbReference type="PRINTS" id="PR00147">
    <property type="entry name" value="DNAPHOTLYASE"/>
</dbReference>
<dbReference type="InterPro" id="IPR002081">
    <property type="entry name" value="Cryptochrome/DNA_photolyase_1"/>
</dbReference>
<keyword evidence="9" id="KW-1185">Reference proteome</keyword>
<keyword evidence="5 6" id="KW-0157">Chromophore</keyword>
<comment type="similarity">
    <text evidence="6">Belongs to the DNA photolyase family.</text>
</comment>
<dbReference type="SUPFAM" id="SSF48173">
    <property type="entry name" value="Cryptochrome/photolyase FAD-binding domain"/>
    <property type="match status" value="1"/>
</dbReference>
<dbReference type="InterPro" id="IPR006050">
    <property type="entry name" value="DNA_photolyase_N"/>
</dbReference>
<dbReference type="Pfam" id="PF03441">
    <property type="entry name" value="FAD_binding_7"/>
    <property type="match status" value="1"/>
</dbReference>
<evidence type="ECO:0000256" key="2">
    <source>
        <dbReference type="ARBA" id="ARBA00001974"/>
    </source>
</evidence>
<evidence type="ECO:0000256" key="5">
    <source>
        <dbReference type="ARBA" id="ARBA00022991"/>
    </source>
</evidence>
<evidence type="ECO:0000313" key="9">
    <source>
        <dbReference type="Proteomes" id="UP000664761"/>
    </source>
</evidence>
<gene>
    <name evidence="8" type="ORF">J0X12_09470</name>
</gene>
<accession>A0ABS3F5P6</accession>
<evidence type="ECO:0000259" key="7">
    <source>
        <dbReference type="PROSITE" id="PS51645"/>
    </source>
</evidence>
<dbReference type="InterPro" id="IPR036134">
    <property type="entry name" value="Crypto/Photolyase_FAD-like_sf"/>
</dbReference>
<reference evidence="8 9" key="1">
    <citation type="submission" date="2021-03" db="EMBL/GenBank/DDBJ databases">
        <title>Sneathiella sp. CAU 1612 isolated from Kang Won-do.</title>
        <authorList>
            <person name="Kim W."/>
        </authorList>
    </citation>
    <scope>NUCLEOTIDE SEQUENCE [LARGE SCALE GENOMIC DNA]</scope>
    <source>
        <strain evidence="8 9">CAU 1612</strain>
    </source>
</reference>
<comment type="cofactor">
    <cofactor evidence="2">
        <name>FAD</name>
        <dbReference type="ChEBI" id="CHEBI:57692"/>
    </cofactor>
</comment>
<evidence type="ECO:0000256" key="6">
    <source>
        <dbReference type="RuleBase" id="RU004182"/>
    </source>
</evidence>
<evidence type="ECO:0000256" key="1">
    <source>
        <dbReference type="ARBA" id="ARBA00001932"/>
    </source>
</evidence>
<organism evidence="8 9">
    <name type="scientific">Sneathiella sedimenti</name>
    <dbReference type="NCBI Taxonomy" id="2816034"/>
    <lineage>
        <taxon>Bacteria</taxon>
        <taxon>Pseudomonadati</taxon>
        <taxon>Pseudomonadota</taxon>
        <taxon>Alphaproteobacteria</taxon>
        <taxon>Sneathiellales</taxon>
        <taxon>Sneathiellaceae</taxon>
        <taxon>Sneathiella</taxon>
    </lineage>
</organism>
<feature type="domain" description="Photolyase/cryptochrome alpha/beta" evidence="7">
    <location>
        <begin position="1"/>
        <end position="114"/>
    </location>
</feature>
<dbReference type="SUPFAM" id="SSF52425">
    <property type="entry name" value="Cryptochrome/photolyase, N-terminal domain"/>
    <property type="match status" value="1"/>
</dbReference>
<evidence type="ECO:0000313" key="8">
    <source>
        <dbReference type="EMBL" id="MBO0333843.1"/>
    </source>
</evidence>
<dbReference type="PANTHER" id="PTHR11455">
    <property type="entry name" value="CRYPTOCHROME"/>
    <property type="match status" value="1"/>
</dbReference>
<dbReference type="Gene3D" id="3.40.50.620">
    <property type="entry name" value="HUPs"/>
    <property type="match status" value="1"/>
</dbReference>
<dbReference type="InterPro" id="IPR005101">
    <property type="entry name" value="Cryptochr/Photolyase_FAD-bd"/>
</dbReference>
<dbReference type="PROSITE" id="PS00394">
    <property type="entry name" value="DNA_PHOTOLYASES_1_1"/>
    <property type="match status" value="1"/>
</dbReference>
<dbReference type="EMBL" id="JAFLNC010000003">
    <property type="protein sequence ID" value="MBO0333843.1"/>
    <property type="molecule type" value="Genomic_DNA"/>
</dbReference>
<dbReference type="InterPro" id="IPR036155">
    <property type="entry name" value="Crypto/Photolyase_N_sf"/>
</dbReference>
<keyword evidence="3 6" id="KW-0285">Flavoprotein</keyword>
<dbReference type="Pfam" id="PF00875">
    <property type="entry name" value="DNA_photolyase"/>
    <property type="match status" value="1"/>
</dbReference>
<dbReference type="PROSITE" id="PS51645">
    <property type="entry name" value="PHR_CRY_ALPHA_BETA"/>
    <property type="match status" value="1"/>
</dbReference>
<name>A0ABS3F5P6_9PROT</name>
<proteinExistence type="inferred from homology"/>
<comment type="caution">
    <text evidence="8">The sequence shown here is derived from an EMBL/GenBank/DDBJ whole genome shotgun (WGS) entry which is preliminary data.</text>
</comment>
<dbReference type="Gene3D" id="1.10.579.10">
    <property type="entry name" value="DNA Cyclobutane Dipyrimidine Photolyase, subunit A, domain 3"/>
    <property type="match status" value="1"/>
</dbReference>
<dbReference type="PANTHER" id="PTHR11455:SF9">
    <property type="entry name" value="CRYPTOCHROME CIRCADIAN CLOCK 5 ISOFORM X1"/>
    <property type="match status" value="1"/>
</dbReference>
<dbReference type="PROSITE" id="PS00691">
    <property type="entry name" value="DNA_PHOTOLYASES_1_2"/>
    <property type="match status" value="1"/>
</dbReference>
<evidence type="ECO:0000256" key="4">
    <source>
        <dbReference type="ARBA" id="ARBA00022827"/>
    </source>
</evidence>